<dbReference type="HOGENOM" id="CLU_010194_1_0_1"/>
<dbReference type="EMBL" id="CDHN01000003">
    <property type="protein sequence ID" value="CEJ89797.1"/>
    <property type="molecule type" value="Genomic_DNA"/>
</dbReference>
<dbReference type="PANTHER" id="PTHR24321:SF8">
    <property type="entry name" value="ESTRADIOL 17-BETA-DEHYDROGENASE 8-RELATED"/>
    <property type="match status" value="1"/>
</dbReference>
<dbReference type="OrthoDB" id="1669814at2759"/>
<organism evidence="6 7">
    <name type="scientific">[Torrubiella] hemipterigena</name>
    <dbReference type="NCBI Taxonomy" id="1531966"/>
    <lineage>
        <taxon>Eukaryota</taxon>
        <taxon>Fungi</taxon>
        <taxon>Dikarya</taxon>
        <taxon>Ascomycota</taxon>
        <taxon>Pezizomycotina</taxon>
        <taxon>Sordariomycetes</taxon>
        <taxon>Hypocreomycetidae</taxon>
        <taxon>Hypocreales</taxon>
        <taxon>Clavicipitaceae</taxon>
        <taxon>Clavicipitaceae incertae sedis</taxon>
        <taxon>'Torrubiella' clade</taxon>
    </lineage>
</organism>
<dbReference type="STRING" id="1531966.A0A0A1TJ66"/>
<dbReference type="InterPro" id="IPR036291">
    <property type="entry name" value="NAD(P)-bd_dom_sf"/>
</dbReference>
<dbReference type="AlphaFoldDB" id="A0A0A1TJ66"/>
<evidence type="ECO:0000256" key="1">
    <source>
        <dbReference type="ARBA" id="ARBA00006484"/>
    </source>
</evidence>
<accession>A0A0A1TJ66</accession>
<evidence type="ECO:0000313" key="7">
    <source>
        <dbReference type="Proteomes" id="UP000039046"/>
    </source>
</evidence>
<dbReference type="Gene3D" id="3.40.50.720">
    <property type="entry name" value="NAD(P)-binding Rossmann-like Domain"/>
    <property type="match status" value="1"/>
</dbReference>
<dbReference type="Proteomes" id="UP000039046">
    <property type="component" value="Unassembled WGS sequence"/>
</dbReference>
<dbReference type="CDD" id="cd05233">
    <property type="entry name" value="SDR_c"/>
    <property type="match status" value="1"/>
</dbReference>
<evidence type="ECO:0000256" key="4">
    <source>
        <dbReference type="ARBA" id="ARBA00023027"/>
    </source>
</evidence>
<evidence type="ECO:0000256" key="2">
    <source>
        <dbReference type="ARBA" id="ARBA00022857"/>
    </source>
</evidence>
<dbReference type="InterPro" id="IPR020904">
    <property type="entry name" value="Sc_DH/Rdtase_CS"/>
</dbReference>
<proteinExistence type="inferred from homology"/>
<dbReference type="InterPro" id="IPR057326">
    <property type="entry name" value="KR_dom"/>
</dbReference>
<dbReference type="PRINTS" id="PR00081">
    <property type="entry name" value="GDHRDH"/>
</dbReference>
<feature type="domain" description="Ketoreductase" evidence="5">
    <location>
        <begin position="7"/>
        <end position="195"/>
    </location>
</feature>
<gene>
    <name evidence="6" type="ORF">VHEMI05621</name>
</gene>
<dbReference type="InterPro" id="IPR002347">
    <property type="entry name" value="SDR_fam"/>
</dbReference>
<dbReference type="Pfam" id="PF13561">
    <property type="entry name" value="adh_short_C2"/>
    <property type="match status" value="1"/>
</dbReference>
<keyword evidence="4" id="KW-0520">NAD</keyword>
<keyword evidence="7" id="KW-1185">Reference proteome</keyword>
<keyword evidence="2" id="KW-0521">NADP</keyword>
<evidence type="ECO:0000313" key="6">
    <source>
        <dbReference type="EMBL" id="CEJ89797.1"/>
    </source>
</evidence>
<sequence>MISFENKTYVVTGGASGIGKALVHKLLAQSANVHVIDLAEKFPDEIPATGKLWFYPGVDVSSREVVASTFTAIHERSAKLHGLVNCAAILQLHSATADGADELMDRIMAINVNGTWNTCVEFYKYVDQKSRADDGKDIPADEDTCIVNMSSQAGIKGYPGASAYVMSKHAVAGLTKSLAMEWAAQGIRVNALAPGAVQTPMMDTFIAQHVDTPGFRGLMRDILQPDEVADTILYLLSPMSSGIVGNIVEIAAGK</sequence>
<dbReference type="GO" id="GO:0016491">
    <property type="term" value="F:oxidoreductase activity"/>
    <property type="evidence" value="ECO:0007669"/>
    <property type="project" value="UniProtKB-KW"/>
</dbReference>
<evidence type="ECO:0000259" key="5">
    <source>
        <dbReference type="SMART" id="SM00822"/>
    </source>
</evidence>
<dbReference type="SUPFAM" id="SSF51735">
    <property type="entry name" value="NAD(P)-binding Rossmann-fold domains"/>
    <property type="match status" value="1"/>
</dbReference>
<keyword evidence="3" id="KW-0560">Oxidoreductase</keyword>
<comment type="similarity">
    <text evidence="1">Belongs to the short-chain dehydrogenases/reductases (SDR) family.</text>
</comment>
<dbReference type="PROSITE" id="PS00061">
    <property type="entry name" value="ADH_SHORT"/>
    <property type="match status" value="1"/>
</dbReference>
<name>A0A0A1TJ66_9HYPO</name>
<protein>
    <recommendedName>
        <fullName evidence="5">Ketoreductase domain-containing protein</fullName>
    </recommendedName>
</protein>
<dbReference type="SMART" id="SM00822">
    <property type="entry name" value="PKS_KR"/>
    <property type="match status" value="1"/>
</dbReference>
<reference evidence="6 7" key="1">
    <citation type="journal article" date="2015" name="Genome Announc.">
        <title>Draft Genome Sequence and Gene Annotation of the Entomopathogenic Fungus Verticillium hemipterigenum.</title>
        <authorList>
            <person name="Horn F."/>
            <person name="Habel A."/>
            <person name="Scharf D.H."/>
            <person name="Dworschak J."/>
            <person name="Brakhage A.A."/>
            <person name="Guthke R."/>
            <person name="Hertweck C."/>
            <person name="Linde J."/>
        </authorList>
    </citation>
    <scope>NUCLEOTIDE SEQUENCE [LARGE SCALE GENOMIC DNA]</scope>
</reference>
<evidence type="ECO:0000256" key="3">
    <source>
        <dbReference type="ARBA" id="ARBA00023002"/>
    </source>
</evidence>
<dbReference type="PANTHER" id="PTHR24321">
    <property type="entry name" value="DEHYDROGENASES, SHORT CHAIN"/>
    <property type="match status" value="1"/>
</dbReference>
<dbReference type="FunFam" id="3.40.50.720:FF:000084">
    <property type="entry name" value="Short-chain dehydrogenase reductase"/>
    <property type="match status" value="1"/>
</dbReference>